<dbReference type="PROSITE" id="PS00455">
    <property type="entry name" value="AMP_BINDING"/>
    <property type="match status" value="1"/>
</dbReference>
<sequence length="551" mass="61442">MDYAEASKLALENPESYWSPFASKLAWYKTWDKVELNGRWFVNGETNLAENVLRHQGIALIWYGEGERRELSYSELSGLVEKVSSLLKERGVRRGDRVAIHMPNLPETIATMLACAKMGVTYSVIFAGLGAAAVRARIDDLSPKLVVSTQYTQRRGNKILLLGGDLVLNRGLEPLDERTESERIESNEPMMIMYTSGTTGKPKGIVLPHGSWMVGHYVVFDIMFSLRPGDKVFTTADVGWITFSRIAYGTLLHGGTLVFMEGAPDHPRDRIPSIMREESPKVFFTSPTLLRMLRTSDVKLERIEYLATAGEIFDEPSWDYAMKFADKVTDVYGQSETGYVAGTPFALSVEPKKGFAGVPFPGALLETVNENGEVVRGRPGYLILKGSFPTKFVGVWRNEAKFKEYERFGGHDTGDVAIFEGSFLKIVGRNDDMIKIAGHRITSGEVEDLVSKIPGVRDVSAVGVPDEIKGERLILFVVGEVSSETIREEVKTKLGPIYLVEKVIRVKRLPKSRSGKVVRRVLRDLVMNKEVDPTILEDPEVIDEIKEAVAK</sequence>
<evidence type="ECO:0000256" key="4">
    <source>
        <dbReference type="ARBA" id="ARBA00022840"/>
    </source>
</evidence>
<keyword evidence="9" id="KW-1185">Reference proteome</keyword>
<dbReference type="PANTHER" id="PTHR24095">
    <property type="entry name" value="ACETYL-COENZYME A SYNTHETASE"/>
    <property type="match status" value="1"/>
</dbReference>
<dbReference type="Pfam" id="PF16177">
    <property type="entry name" value="ACAS_N"/>
    <property type="match status" value="1"/>
</dbReference>
<dbReference type="InterPro" id="IPR045851">
    <property type="entry name" value="AMP-bd_C_sf"/>
</dbReference>
<feature type="domain" description="Acetyl-coenzyme A synthetase N-terminal" evidence="7">
    <location>
        <begin position="3"/>
        <end position="52"/>
    </location>
</feature>
<dbReference type="GeneID" id="10493145"/>
<protein>
    <submittedName>
        <fullName evidence="8">AMP-dependent synthetase and ligase</fullName>
    </submittedName>
</protein>
<reference evidence="8 9" key="1">
    <citation type="journal article" date="2011" name="J. Bacteriol.">
        <title>Complete genome sequence of Metallosphaera cuprina, a metal sulfide-oxidizing archaeon from a hot spring.</title>
        <authorList>
            <person name="Liu L.J."/>
            <person name="You X.Y."/>
            <person name="Zheng H."/>
            <person name="Wang S."/>
            <person name="Jiang C.Y."/>
            <person name="Liu S.J."/>
        </authorList>
    </citation>
    <scope>NUCLEOTIDE SEQUENCE [LARGE SCALE GENOMIC DNA]</scope>
    <source>
        <strain evidence="8 9">Ar-4</strain>
    </source>
</reference>
<keyword evidence="2 8" id="KW-0436">Ligase</keyword>
<dbReference type="KEGG" id="mcn:Mcup_0954"/>
<dbReference type="InterPro" id="IPR025110">
    <property type="entry name" value="AMP-bd_C"/>
</dbReference>
<gene>
    <name evidence="8" type="ordered locus">Mcup_0954</name>
</gene>
<evidence type="ECO:0000256" key="1">
    <source>
        <dbReference type="ARBA" id="ARBA00006432"/>
    </source>
</evidence>
<feature type="domain" description="AMP-dependent synthetase/ligase" evidence="5">
    <location>
        <begin position="58"/>
        <end position="387"/>
    </location>
</feature>
<evidence type="ECO:0000313" key="9">
    <source>
        <dbReference type="Proteomes" id="UP000007812"/>
    </source>
</evidence>
<comment type="similarity">
    <text evidence="1">Belongs to the ATP-dependent AMP-binding enzyme family.</text>
</comment>
<evidence type="ECO:0000313" key="8">
    <source>
        <dbReference type="EMBL" id="AEB95059.1"/>
    </source>
</evidence>
<feature type="domain" description="AMP-binding enzyme C-terminal" evidence="6">
    <location>
        <begin position="445"/>
        <end position="516"/>
    </location>
</feature>
<dbReference type="GO" id="GO:0003987">
    <property type="term" value="F:acetate-CoA ligase activity"/>
    <property type="evidence" value="ECO:0007669"/>
    <property type="project" value="TreeGrafter"/>
</dbReference>
<dbReference type="Pfam" id="PF00501">
    <property type="entry name" value="AMP-binding"/>
    <property type="match status" value="1"/>
</dbReference>
<dbReference type="Gene3D" id="3.40.50.12780">
    <property type="entry name" value="N-terminal domain of ligase-like"/>
    <property type="match status" value="1"/>
</dbReference>
<dbReference type="eggNOG" id="arCOG01529">
    <property type="taxonomic scope" value="Archaea"/>
</dbReference>
<keyword evidence="4" id="KW-0067">ATP-binding</keyword>
<dbReference type="STRING" id="1006006.Mcup_0954"/>
<dbReference type="EMBL" id="CP002656">
    <property type="protein sequence ID" value="AEB95059.1"/>
    <property type="molecule type" value="Genomic_DNA"/>
</dbReference>
<evidence type="ECO:0000259" key="7">
    <source>
        <dbReference type="Pfam" id="PF16177"/>
    </source>
</evidence>
<dbReference type="InterPro" id="IPR000873">
    <property type="entry name" value="AMP-dep_synth/lig_dom"/>
</dbReference>
<name>F4G2L1_METCR</name>
<evidence type="ECO:0000259" key="6">
    <source>
        <dbReference type="Pfam" id="PF13193"/>
    </source>
</evidence>
<dbReference type="Proteomes" id="UP000007812">
    <property type="component" value="Chromosome"/>
</dbReference>
<dbReference type="GO" id="GO:0005524">
    <property type="term" value="F:ATP binding"/>
    <property type="evidence" value="ECO:0007669"/>
    <property type="project" value="UniProtKB-KW"/>
</dbReference>
<evidence type="ECO:0000259" key="5">
    <source>
        <dbReference type="Pfam" id="PF00501"/>
    </source>
</evidence>
<evidence type="ECO:0000256" key="2">
    <source>
        <dbReference type="ARBA" id="ARBA00022598"/>
    </source>
</evidence>
<keyword evidence="3" id="KW-0547">Nucleotide-binding</keyword>
<dbReference type="InterPro" id="IPR032387">
    <property type="entry name" value="ACAS_N"/>
</dbReference>
<dbReference type="OrthoDB" id="193284at2157"/>
<dbReference type="AlphaFoldDB" id="F4G2L1"/>
<dbReference type="Pfam" id="PF13193">
    <property type="entry name" value="AMP-binding_C"/>
    <property type="match status" value="1"/>
</dbReference>
<dbReference type="SUPFAM" id="SSF56801">
    <property type="entry name" value="Acetyl-CoA synthetase-like"/>
    <property type="match status" value="1"/>
</dbReference>
<dbReference type="PATRIC" id="fig|1006006.8.peg.949"/>
<dbReference type="Gene3D" id="3.30.300.30">
    <property type="match status" value="1"/>
</dbReference>
<dbReference type="InterPro" id="IPR020845">
    <property type="entry name" value="AMP-binding_CS"/>
</dbReference>
<accession>F4G2L1</accession>
<dbReference type="RefSeq" id="WP_013737557.1">
    <property type="nucleotide sequence ID" value="NC_015435.1"/>
</dbReference>
<dbReference type="GO" id="GO:0006085">
    <property type="term" value="P:acetyl-CoA biosynthetic process"/>
    <property type="evidence" value="ECO:0007669"/>
    <property type="project" value="TreeGrafter"/>
</dbReference>
<proteinExistence type="inferred from homology"/>
<evidence type="ECO:0000256" key="3">
    <source>
        <dbReference type="ARBA" id="ARBA00022741"/>
    </source>
</evidence>
<dbReference type="InterPro" id="IPR042099">
    <property type="entry name" value="ANL_N_sf"/>
</dbReference>
<organism evidence="8 9">
    <name type="scientific">Metallosphaera cuprina (strain Ar-4)</name>
    <dbReference type="NCBI Taxonomy" id="1006006"/>
    <lineage>
        <taxon>Archaea</taxon>
        <taxon>Thermoproteota</taxon>
        <taxon>Thermoprotei</taxon>
        <taxon>Sulfolobales</taxon>
        <taxon>Sulfolobaceae</taxon>
        <taxon>Metallosphaera</taxon>
    </lineage>
</organism>
<dbReference type="PANTHER" id="PTHR24095:SF232">
    <property type="entry name" value="ACETYL-COENZYME A SYNTHETASE"/>
    <property type="match status" value="1"/>
</dbReference>
<dbReference type="HOGENOM" id="CLU_000022_3_6_2"/>